<keyword evidence="2" id="KW-0810">Translation regulation</keyword>
<evidence type="ECO:0000256" key="1">
    <source>
        <dbReference type="ARBA" id="ARBA00010574"/>
    </source>
</evidence>
<dbReference type="PANTHER" id="PTHR21043:SF0">
    <property type="entry name" value="MITOCHONDRIAL ASSEMBLY OF RIBOSOMAL LARGE SUBUNIT PROTEIN 1"/>
    <property type="match status" value="1"/>
</dbReference>
<dbReference type="Pfam" id="PF02410">
    <property type="entry name" value="RsfS"/>
    <property type="match status" value="1"/>
</dbReference>
<protein>
    <recommendedName>
        <fullName evidence="2">Ribosomal silencing factor RsfS</fullName>
    </recommendedName>
</protein>
<gene>
    <name evidence="2 4" type="primary">rsfS</name>
    <name evidence="4" type="ORF">LNV07_04405</name>
</gene>
<evidence type="ECO:0000313" key="5">
    <source>
        <dbReference type="Proteomes" id="UP001209701"/>
    </source>
</evidence>
<feature type="region of interest" description="Disordered" evidence="3">
    <location>
        <begin position="122"/>
        <end position="236"/>
    </location>
</feature>
<organism evidence="4 5">
    <name type="scientific">Roseateles oligotrophus</name>
    <dbReference type="NCBI Taxonomy" id="1769250"/>
    <lineage>
        <taxon>Bacteria</taxon>
        <taxon>Pseudomonadati</taxon>
        <taxon>Pseudomonadota</taxon>
        <taxon>Betaproteobacteria</taxon>
        <taxon>Burkholderiales</taxon>
        <taxon>Sphaerotilaceae</taxon>
        <taxon>Roseateles</taxon>
    </lineage>
</organism>
<proteinExistence type="inferred from homology"/>
<sequence>MDIRKLQRAIVDGLEDVKAQNILVFNTEHLTPLFERVIIASGTSNRQTKALASAVRVTVKERGMDVLRCEGEENGEWIIVDCGAAVVHVMQPAIRDYYHLEELWGGKPVKMALGDGKTKLVKASEEDDEGEEEAAPKKAAKKTAAKKTVAASLPGKPGVGKKVAAKAAAEKPAVKKPAAKKPVDRSSTSSREVDHKTPATSTLKVGAAKPAVKKAAAKKSAVTKTVGVKRAAAKPAVKAAVKKAASKKSSDA</sequence>
<feature type="compositionally biased region" description="Low complexity" evidence="3">
    <location>
        <begin position="146"/>
        <end position="167"/>
    </location>
</feature>
<dbReference type="PANTHER" id="PTHR21043">
    <property type="entry name" value="IOJAP SUPERFAMILY ORTHOLOG"/>
    <property type="match status" value="1"/>
</dbReference>
<evidence type="ECO:0000256" key="2">
    <source>
        <dbReference type="HAMAP-Rule" id="MF_01477"/>
    </source>
</evidence>
<dbReference type="InterPro" id="IPR004394">
    <property type="entry name" value="Iojap/RsfS/C7orf30"/>
</dbReference>
<dbReference type="RefSeq" id="WP_263569961.1">
    <property type="nucleotide sequence ID" value="NZ_JAJIRN010000002.1"/>
</dbReference>
<dbReference type="HAMAP" id="MF_01477">
    <property type="entry name" value="Iojap_RsfS"/>
    <property type="match status" value="1"/>
</dbReference>
<name>A0ABT2YAK6_9BURK</name>
<keyword evidence="5" id="KW-1185">Reference proteome</keyword>
<dbReference type="EMBL" id="JAJIRN010000002">
    <property type="protein sequence ID" value="MCV2367333.1"/>
    <property type="molecule type" value="Genomic_DNA"/>
</dbReference>
<dbReference type="InterPro" id="IPR043519">
    <property type="entry name" value="NT_sf"/>
</dbReference>
<evidence type="ECO:0000256" key="3">
    <source>
        <dbReference type="SAM" id="MobiDB-lite"/>
    </source>
</evidence>
<comment type="caution">
    <text evidence="4">The sequence shown here is derived from an EMBL/GenBank/DDBJ whole genome shotgun (WGS) entry which is preliminary data.</text>
</comment>
<accession>A0ABT2YAK6</accession>
<comment type="function">
    <text evidence="2">Functions as a ribosomal silencing factor. Interacts with ribosomal protein uL14 (rplN), blocking formation of intersubunit bridge B8. Prevents association of the 30S and 50S ribosomal subunits and the formation of functional ribosomes, thus repressing translation.</text>
</comment>
<comment type="similarity">
    <text evidence="1 2">Belongs to the Iojap/RsfS family.</text>
</comment>
<feature type="compositionally biased region" description="Low complexity" evidence="3">
    <location>
        <begin position="218"/>
        <end position="236"/>
    </location>
</feature>
<comment type="subcellular location">
    <subcellularLocation>
        <location evidence="2">Cytoplasm</location>
    </subcellularLocation>
</comment>
<dbReference type="NCBIfam" id="TIGR00090">
    <property type="entry name" value="rsfS_iojap_ybeB"/>
    <property type="match status" value="1"/>
</dbReference>
<dbReference type="Gene3D" id="3.30.460.10">
    <property type="entry name" value="Beta Polymerase, domain 2"/>
    <property type="match status" value="1"/>
</dbReference>
<keyword evidence="2" id="KW-0963">Cytoplasm</keyword>
<reference evidence="4 5" key="1">
    <citation type="submission" date="2021-11" db="EMBL/GenBank/DDBJ databases">
        <authorList>
            <person name="Liang Q."/>
            <person name="Mou H."/>
            <person name="Liu Z."/>
        </authorList>
    </citation>
    <scope>NUCLEOTIDE SEQUENCE [LARGE SCALE GENOMIC DNA]</scope>
    <source>
        <strain evidence="4 5">CHU3</strain>
    </source>
</reference>
<comment type="subunit">
    <text evidence="2">Interacts with ribosomal protein uL14 (rplN).</text>
</comment>
<keyword evidence="2" id="KW-0678">Repressor</keyword>
<dbReference type="Proteomes" id="UP001209701">
    <property type="component" value="Unassembled WGS sequence"/>
</dbReference>
<dbReference type="SUPFAM" id="SSF81301">
    <property type="entry name" value="Nucleotidyltransferase"/>
    <property type="match status" value="1"/>
</dbReference>
<evidence type="ECO:0000313" key="4">
    <source>
        <dbReference type="EMBL" id="MCV2367333.1"/>
    </source>
</evidence>